<keyword evidence="1" id="KW-1133">Transmembrane helix</keyword>
<organism evidence="2">
    <name type="scientific">Vibrio anguillarum</name>
    <name type="common">Listonella anguillarum</name>
    <dbReference type="NCBI Taxonomy" id="55601"/>
    <lineage>
        <taxon>Bacteria</taxon>
        <taxon>Pseudomonadati</taxon>
        <taxon>Pseudomonadota</taxon>
        <taxon>Gammaproteobacteria</taxon>
        <taxon>Vibrionales</taxon>
        <taxon>Vibrionaceae</taxon>
        <taxon>Vibrio</taxon>
    </lineage>
</organism>
<name>O31002_VIBAN</name>
<gene>
    <name evidence="2" type="primary">orf63x5</name>
</gene>
<feature type="transmembrane region" description="Helical" evidence="1">
    <location>
        <begin position="278"/>
        <end position="296"/>
    </location>
</feature>
<feature type="transmembrane region" description="Helical" evidence="1">
    <location>
        <begin position="222"/>
        <end position="246"/>
    </location>
</feature>
<feature type="transmembrane region" description="Helical" evidence="1">
    <location>
        <begin position="123"/>
        <end position="145"/>
    </location>
</feature>
<feature type="transmembrane region" description="Helical" evidence="1">
    <location>
        <begin position="177"/>
        <end position="210"/>
    </location>
</feature>
<protein>
    <submittedName>
        <fullName evidence="2">Uncharacterized protein orf63x5</fullName>
    </submittedName>
</protein>
<reference evidence="2" key="1">
    <citation type="submission" date="1997-09" db="EMBL/GenBank/DDBJ databases">
        <authorList>
            <person name="Jedani K.E."/>
            <person name="Stroeher U.H."/>
            <person name="Manning P.A."/>
        </authorList>
    </citation>
    <scope>NUCLEOTIDE SEQUENCE</scope>
    <source>
        <strain evidence="2">85-3954-2</strain>
    </source>
</reference>
<feature type="transmembrane region" description="Helical" evidence="1">
    <location>
        <begin position="326"/>
        <end position="347"/>
    </location>
</feature>
<feature type="transmembrane region" description="Helical" evidence="1">
    <location>
        <begin position="69"/>
        <end position="86"/>
    </location>
</feature>
<keyword evidence="1" id="KW-0812">Transmembrane</keyword>
<evidence type="ECO:0000313" key="2">
    <source>
        <dbReference type="EMBL" id="AAB81619.1"/>
    </source>
</evidence>
<feature type="transmembrane region" description="Helical" evidence="1">
    <location>
        <begin position="12"/>
        <end position="30"/>
    </location>
</feature>
<dbReference type="AlphaFoldDB" id="O31002"/>
<feature type="transmembrane region" description="Helical" evidence="1">
    <location>
        <begin position="303"/>
        <end position="320"/>
    </location>
</feature>
<evidence type="ECO:0000256" key="1">
    <source>
        <dbReference type="SAM" id="Phobius"/>
    </source>
</evidence>
<accession>O31002</accession>
<feature type="transmembrane region" description="Helical" evidence="1">
    <location>
        <begin position="98"/>
        <end position="117"/>
    </location>
</feature>
<proteinExistence type="predicted"/>
<keyword evidence="1" id="KW-0472">Membrane</keyword>
<dbReference type="EMBL" id="AF025396">
    <property type="protein sequence ID" value="AAB81619.1"/>
    <property type="molecule type" value="Genomic_DNA"/>
</dbReference>
<sequence>MVNNKLKEVEFHNMILLFLLYTFVYAISVVTRVSSSEFMGIDPQSIVTAINELTTPPYYNMNDSYHSKYYGWTYFSLNFLVVLIAKCMGFNSEFEINVLIRSVVYIIGACLVLSLYIFSREIFSKFVSFVLVLYFMFDPVVSHYITLIHPEALGMTLQILGCYFLIRFYKGGGENSWIFYFSIILLSLSSLAKQPFFIINFFIGCIYLKFLADKLNLSYRNIISFFLHSVIIFLACFLIIHPYAFIEFDRFILAQSELSSGHSSGSMSEVLNIWFSEYSKSLLFFFHTVVLVLVTFSRDKNKYHFISLVTVSLIVVVFMYKSRIFINLGYLFPLYLLAFVNITYFFVKYLKINNIYNKSLVSIILVLVPLNFLSNFFFSVFETQHKYYIDGLATKNSIWNYIKTLPENTKIAYSPNIAVPNPYKSIGCHAWQGCAKSTDLRKYNPDVIVYSPKYTFFESDEYTNYINKYGYILVSTVSPAPEVNYTCSSTSSVGEGKGVENTFYFFNIPRLVSNISRCIDSYKLSILQKKKSSLTGLESMYMRGKVIET</sequence>
<feature type="transmembrane region" description="Helical" evidence="1">
    <location>
        <begin position="359"/>
        <end position="378"/>
    </location>
</feature>